<evidence type="ECO:0000259" key="1">
    <source>
        <dbReference type="SMART" id="SM00635"/>
    </source>
</evidence>
<dbReference type="EMBL" id="LR812090">
    <property type="protein sequence ID" value="CAB9494533.1"/>
    <property type="molecule type" value="Genomic_DNA"/>
</dbReference>
<evidence type="ECO:0000313" key="2">
    <source>
        <dbReference type="EMBL" id="CAB9494533.1"/>
    </source>
</evidence>
<organism evidence="2 3">
    <name type="scientific">Alteromonas macleodii</name>
    <name type="common">Pseudoalteromonas macleodii</name>
    <dbReference type="NCBI Taxonomy" id="28108"/>
    <lineage>
        <taxon>Bacteria</taxon>
        <taxon>Pseudomonadati</taxon>
        <taxon>Pseudomonadota</taxon>
        <taxon>Gammaproteobacteria</taxon>
        <taxon>Alteromonadales</taxon>
        <taxon>Alteromonadaceae</taxon>
        <taxon>Alteromonas/Salinimonas group</taxon>
        <taxon>Alteromonas</taxon>
    </lineage>
</organism>
<proteinExistence type="predicted"/>
<protein>
    <submittedName>
        <fullName evidence="2">Ig-like domain group 2-containing protein</fullName>
    </submittedName>
</protein>
<dbReference type="Gene3D" id="2.60.120.260">
    <property type="entry name" value="Galactose-binding domain-like"/>
    <property type="match status" value="1"/>
</dbReference>
<dbReference type="RefSeq" id="WP_179983879.1">
    <property type="nucleotide sequence ID" value="NZ_LR812090.1"/>
</dbReference>
<dbReference type="AlphaFoldDB" id="A0A6T9Y3Q0"/>
<dbReference type="Proteomes" id="UP000509458">
    <property type="component" value="Chromosome"/>
</dbReference>
<dbReference type="SMART" id="SM00635">
    <property type="entry name" value="BID_2"/>
    <property type="match status" value="1"/>
</dbReference>
<evidence type="ECO:0000313" key="3">
    <source>
        <dbReference type="Proteomes" id="UP000509458"/>
    </source>
</evidence>
<dbReference type="InterPro" id="IPR008964">
    <property type="entry name" value="Invasin/intimin_cell_adhesion"/>
</dbReference>
<reference evidence="2 3" key="1">
    <citation type="submission" date="2020-06" db="EMBL/GenBank/DDBJ databases">
        <authorList>
            <person name="Duchaud E."/>
        </authorList>
    </citation>
    <scope>NUCLEOTIDE SEQUENCE [LARGE SCALE GENOMIC DNA]</scope>
    <source>
        <strain evidence="2">Alteromonas fortis</strain>
    </source>
</reference>
<dbReference type="InterPro" id="IPR003343">
    <property type="entry name" value="Big_2"/>
</dbReference>
<sequence length="582" mass="62594">MKKNLLQISALAASVTIALTGCGGGTDEGFDPNFSADAPLEISMPMLTAEMTEESGEQTIDLVAGVTVDGEPAQGNIVISDLQFTTSPLYRTPQAPSIGQPNQTISPFTVDGRNLVVDTDLFADRLSTCDTSDNFGSTPGSEPDGLLDNPPSVTYTIDFAIDNGFNLQPGEVLPRRTLELTVNAIFDDVESVTAEPIRVSLGKEGSLFATVLPQKACDQRLSYSVADESIATIDENGNITTLAIGETTVTVTSLSNPELSTTVALEVFSEFTLNLTNKDIDENGLTTDIKTTPSCVSAGLYVEPQPASGETLTGEYTYEWASSNEIDFPLAETIHYGEDGLGRFSAGDINNVGSRFEASVSYLSGDTGSFPSDEVESKSSTVIVEKNLMCDPGTSAHPAGFNTDFNLDGEGAPWKPDGLVTAVDDSLSGKALEVTMTNVNNGFTRILQQVFNKQRNWHSSTYGLGGASVGKTYKFAMWVKLQEVPETEVQLRHIVLPFAYQDGPTGPGFDRRLEAAGIFTSTLRPTTEWQLVEFVDDATGSQEWSVPENWTVVTDVFIFYEFLGFPVGAKVLIDEYSSVEVQ</sequence>
<dbReference type="PROSITE" id="PS51257">
    <property type="entry name" value="PROKAR_LIPOPROTEIN"/>
    <property type="match status" value="1"/>
</dbReference>
<accession>A0A6T9Y3Q0</accession>
<gene>
    <name evidence="2" type="ORF">ALFOR1_31525</name>
</gene>
<name>A0A6T9Y3Q0_ALTMA</name>
<dbReference type="SUPFAM" id="SSF49373">
    <property type="entry name" value="Invasin/intimin cell-adhesion fragments"/>
    <property type="match status" value="1"/>
</dbReference>
<dbReference type="Pfam" id="PF02368">
    <property type="entry name" value="Big_2"/>
    <property type="match status" value="1"/>
</dbReference>
<dbReference type="Gene3D" id="2.60.40.1080">
    <property type="match status" value="1"/>
</dbReference>
<feature type="domain" description="BIG2" evidence="1">
    <location>
        <begin position="188"/>
        <end position="263"/>
    </location>
</feature>